<evidence type="ECO:0000259" key="16">
    <source>
        <dbReference type="PROSITE" id="PS50011"/>
    </source>
</evidence>
<dbReference type="PANTHER" id="PTHR48006">
    <property type="entry name" value="LEUCINE-RICH REPEAT-CONTAINING PROTEIN DDB_G0281931-RELATED"/>
    <property type="match status" value="1"/>
</dbReference>
<sequence>MICSSIFCSRDLSFRSLTGPLPPSITNLIHLKELNLSNNRFNGSIPKFPVSSVLTSVDLSHNDLTGNITESLSLLPYLTTLYFGCNPRSSQNLPYSLNRLNLTTDNGKCSAQGYSHSRQRIWIGIAASGSLLVIIVCGVSLACLYKRKRMALQKFDVKGHPMSKIYAVPNMDNIVAKSISIQSFTLQYIEIATEKYKTLIGEGGFGSVYRGTLPDGQEVAVKVRSATSTQGTREFDNELSLLSAIRHENLVPLLGYCCENEQQILVYPFMSNGSLQDRLYGAAAKRKILDWPTRLSIALGAARGLTYLHTFSERCVIHRDVKSSNILLDYSMSAKVADFGFSKYAPQEGDSGTSLEVRGTAGYLDPEYYSTQHLSTKSDVFSFGVVLLEIVSGQEPLNIKRPRNEWSLVEWAKPHIRNSRIEEIVDPNIKGGYHAEAMWRVVEVALACIEPYSAYRPCMADIVRELEDAFIIENNASEYMKSIESFGGSRRYSMEKPIVIPQTPVPTEPSAIVMQPPPPQPR</sequence>
<dbReference type="PROSITE" id="PS50011">
    <property type="entry name" value="PROTEIN_KINASE_DOM"/>
    <property type="match status" value="1"/>
</dbReference>
<keyword evidence="8 14" id="KW-0547">Nucleotide-binding</keyword>
<dbReference type="SUPFAM" id="SSF52058">
    <property type="entry name" value="L domain-like"/>
    <property type="match status" value="1"/>
</dbReference>
<feature type="transmembrane region" description="Helical" evidence="15">
    <location>
        <begin position="121"/>
        <end position="145"/>
    </location>
</feature>
<keyword evidence="13 17" id="KW-0675">Receptor</keyword>
<dbReference type="Pfam" id="PF07714">
    <property type="entry name" value="PK_Tyr_Ser-Thr"/>
    <property type="match status" value="1"/>
</dbReference>
<evidence type="ECO:0000256" key="12">
    <source>
        <dbReference type="ARBA" id="ARBA00023136"/>
    </source>
</evidence>
<proteinExistence type="predicted"/>
<keyword evidence="10 14" id="KW-0067">ATP-binding</keyword>
<feature type="binding site" evidence="14">
    <location>
        <position position="222"/>
    </location>
    <ligand>
        <name>ATP</name>
        <dbReference type="ChEBI" id="CHEBI:30616"/>
    </ligand>
</feature>
<keyword evidence="7" id="KW-0677">Repeat</keyword>
<dbReference type="InterPro" id="IPR008271">
    <property type="entry name" value="Ser/Thr_kinase_AS"/>
</dbReference>
<organism evidence="17 18">
    <name type="scientific">Olea europaea subsp. europaea</name>
    <dbReference type="NCBI Taxonomy" id="158383"/>
    <lineage>
        <taxon>Eukaryota</taxon>
        <taxon>Viridiplantae</taxon>
        <taxon>Streptophyta</taxon>
        <taxon>Embryophyta</taxon>
        <taxon>Tracheophyta</taxon>
        <taxon>Spermatophyta</taxon>
        <taxon>Magnoliopsida</taxon>
        <taxon>eudicotyledons</taxon>
        <taxon>Gunneridae</taxon>
        <taxon>Pentapetalae</taxon>
        <taxon>asterids</taxon>
        <taxon>lamiids</taxon>
        <taxon>Lamiales</taxon>
        <taxon>Oleaceae</taxon>
        <taxon>Oleeae</taxon>
        <taxon>Olea</taxon>
    </lineage>
</organism>
<feature type="domain" description="Protein kinase" evidence="16">
    <location>
        <begin position="194"/>
        <end position="471"/>
    </location>
</feature>
<dbReference type="InterPro" id="IPR001245">
    <property type="entry name" value="Ser-Thr/Tyr_kinase_cat_dom"/>
</dbReference>
<dbReference type="CDD" id="cd14066">
    <property type="entry name" value="STKc_IRAK"/>
    <property type="match status" value="1"/>
</dbReference>
<dbReference type="EMBL" id="CACTIH010003863">
    <property type="protein sequence ID" value="CAA2986486.1"/>
    <property type="molecule type" value="Genomic_DNA"/>
</dbReference>
<dbReference type="FunFam" id="1.10.510.10:FF:000146">
    <property type="entry name" value="LRR receptor-like serine/threonine-protein kinase IOS1"/>
    <property type="match status" value="1"/>
</dbReference>
<evidence type="ECO:0000256" key="15">
    <source>
        <dbReference type="SAM" id="Phobius"/>
    </source>
</evidence>
<dbReference type="AlphaFoldDB" id="A0A8S0S430"/>
<dbReference type="SMART" id="SM00220">
    <property type="entry name" value="S_TKc"/>
    <property type="match status" value="1"/>
</dbReference>
<dbReference type="InterPro" id="IPR032675">
    <property type="entry name" value="LRR_dom_sf"/>
</dbReference>
<keyword evidence="3" id="KW-0597">Phosphoprotein</keyword>
<dbReference type="Proteomes" id="UP000594638">
    <property type="component" value="Unassembled WGS sequence"/>
</dbReference>
<dbReference type="PROSITE" id="PS00107">
    <property type="entry name" value="PROTEIN_KINASE_ATP"/>
    <property type="match status" value="1"/>
</dbReference>
<dbReference type="PROSITE" id="PS00108">
    <property type="entry name" value="PROTEIN_KINASE_ST"/>
    <property type="match status" value="1"/>
</dbReference>
<dbReference type="Gene3D" id="1.10.510.10">
    <property type="entry name" value="Transferase(Phosphotransferase) domain 1"/>
    <property type="match status" value="1"/>
</dbReference>
<evidence type="ECO:0000256" key="7">
    <source>
        <dbReference type="ARBA" id="ARBA00022737"/>
    </source>
</evidence>
<dbReference type="InterPro" id="IPR051824">
    <property type="entry name" value="LRR_Rcpt-Like_S/T_Kinase"/>
</dbReference>
<comment type="caution">
    <text evidence="17">The sequence shown here is derived from an EMBL/GenBank/DDBJ whole genome shotgun (WGS) entry which is preliminary data.</text>
</comment>
<comment type="subcellular location">
    <subcellularLocation>
        <location evidence="1">Membrane</location>
        <topology evidence="1">Single-pass type I membrane protein</topology>
    </subcellularLocation>
</comment>
<dbReference type="FunFam" id="3.30.200.20:FF:000495">
    <property type="entry name" value="Nodulation receptor kinase"/>
    <property type="match status" value="1"/>
</dbReference>
<keyword evidence="12 15" id="KW-0472">Membrane</keyword>
<name>A0A8S0S430_OLEEU</name>
<dbReference type="OrthoDB" id="4062651at2759"/>
<evidence type="ECO:0000256" key="1">
    <source>
        <dbReference type="ARBA" id="ARBA00004479"/>
    </source>
</evidence>
<dbReference type="PANTHER" id="PTHR48006:SF96">
    <property type="entry name" value="PROTEIN KINASE DOMAIN-CONTAINING PROTEIN"/>
    <property type="match status" value="1"/>
</dbReference>
<evidence type="ECO:0000256" key="3">
    <source>
        <dbReference type="ARBA" id="ARBA00022553"/>
    </source>
</evidence>
<dbReference type="SUPFAM" id="SSF56112">
    <property type="entry name" value="Protein kinase-like (PK-like)"/>
    <property type="match status" value="1"/>
</dbReference>
<dbReference type="InterPro" id="IPR011009">
    <property type="entry name" value="Kinase-like_dom_sf"/>
</dbReference>
<reference evidence="17 18" key="1">
    <citation type="submission" date="2019-12" db="EMBL/GenBank/DDBJ databases">
        <authorList>
            <person name="Alioto T."/>
            <person name="Alioto T."/>
            <person name="Gomez Garrido J."/>
        </authorList>
    </citation>
    <scope>NUCLEOTIDE SEQUENCE [LARGE SCALE GENOMIC DNA]</scope>
</reference>
<evidence type="ECO:0000256" key="5">
    <source>
        <dbReference type="ARBA" id="ARBA00022679"/>
    </source>
</evidence>
<evidence type="ECO:0000256" key="8">
    <source>
        <dbReference type="ARBA" id="ARBA00022741"/>
    </source>
</evidence>
<keyword evidence="2" id="KW-0723">Serine/threonine-protein kinase</keyword>
<evidence type="ECO:0000256" key="6">
    <source>
        <dbReference type="ARBA" id="ARBA00022692"/>
    </source>
</evidence>
<dbReference type="InterPro" id="IPR001611">
    <property type="entry name" value="Leu-rich_rpt"/>
</dbReference>
<dbReference type="GO" id="GO:0005524">
    <property type="term" value="F:ATP binding"/>
    <property type="evidence" value="ECO:0007669"/>
    <property type="project" value="UniProtKB-UniRule"/>
</dbReference>
<evidence type="ECO:0000313" key="17">
    <source>
        <dbReference type="EMBL" id="CAA2986486.1"/>
    </source>
</evidence>
<dbReference type="GO" id="GO:0004674">
    <property type="term" value="F:protein serine/threonine kinase activity"/>
    <property type="evidence" value="ECO:0007669"/>
    <property type="project" value="UniProtKB-KW"/>
</dbReference>
<evidence type="ECO:0000256" key="4">
    <source>
        <dbReference type="ARBA" id="ARBA00022614"/>
    </source>
</evidence>
<evidence type="ECO:0000256" key="13">
    <source>
        <dbReference type="ARBA" id="ARBA00023170"/>
    </source>
</evidence>
<accession>A0A8S0S430</accession>
<evidence type="ECO:0000313" key="18">
    <source>
        <dbReference type="Proteomes" id="UP000594638"/>
    </source>
</evidence>
<keyword evidence="4" id="KW-0433">Leucine-rich repeat</keyword>
<gene>
    <name evidence="17" type="ORF">OLEA9_A075672</name>
</gene>
<evidence type="ECO:0000256" key="2">
    <source>
        <dbReference type="ARBA" id="ARBA00022527"/>
    </source>
</evidence>
<keyword evidence="11 15" id="KW-1133">Transmembrane helix</keyword>
<keyword evidence="9 17" id="KW-0418">Kinase</keyword>
<dbReference type="InterPro" id="IPR000719">
    <property type="entry name" value="Prot_kinase_dom"/>
</dbReference>
<evidence type="ECO:0000256" key="11">
    <source>
        <dbReference type="ARBA" id="ARBA00022989"/>
    </source>
</evidence>
<dbReference type="InterPro" id="IPR017441">
    <property type="entry name" value="Protein_kinase_ATP_BS"/>
</dbReference>
<keyword evidence="18" id="KW-1185">Reference proteome</keyword>
<evidence type="ECO:0000256" key="14">
    <source>
        <dbReference type="PROSITE-ProRule" id="PRU10141"/>
    </source>
</evidence>
<keyword evidence="6 15" id="KW-0812">Transmembrane</keyword>
<dbReference type="Gene3D" id="3.80.10.10">
    <property type="entry name" value="Ribonuclease Inhibitor"/>
    <property type="match status" value="1"/>
</dbReference>
<keyword evidence="5" id="KW-0808">Transferase</keyword>
<dbReference type="GO" id="GO:0016020">
    <property type="term" value="C:membrane"/>
    <property type="evidence" value="ECO:0007669"/>
    <property type="project" value="UniProtKB-SubCell"/>
</dbReference>
<protein>
    <submittedName>
        <fullName evidence="17">Nodulation receptor kinase-like</fullName>
    </submittedName>
</protein>
<evidence type="ECO:0000256" key="10">
    <source>
        <dbReference type="ARBA" id="ARBA00022840"/>
    </source>
</evidence>
<evidence type="ECO:0000256" key="9">
    <source>
        <dbReference type="ARBA" id="ARBA00022777"/>
    </source>
</evidence>
<dbReference type="Gene3D" id="3.30.200.20">
    <property type="entry name" value="Phosphorylase Kinase, domain 1"/>
    <property type="match status" value="1"/>
</dbReference>
<dbReference type="Pfam" id="PF00560">
    <property type="entry name" value="LRR_1"/>
    <property type="match status" value="2"/>
</dbReference>
<dbReference type="Gramene" id="OE9A075672T2">
    <property type="protein sequence ID" value="OE9A075672C2"/>
    <property type="gene ID" value="OE9A075672"/>
</dbReference>